<reference evidence="7" key="2">
    <citation type="submission" date="2021-10" db="EMBL/GenBank/DDBJ databases">
        <title>Phylogenomics reveals ancestral predisposition of the termite-cultivated fungus Termitomyces towards a domesticated lifestyle.</title>
        <authorList>
            <person name="Auxier B."/>
            <person name="Grum-Grzhimaylo A."/>
            <person name="Cardenas M.E."/>
            <person name="Lodge J.D."/>
            <person name="Laessoe T."/>
            <person name="Pedersen O."/>
            <person name="Smith M.E."/>
            <person name="Kuyper T.W."/>
            <person name="Franco-Molano E.A."/>
            <person name="Baroni T.J."/>
            <person name="Aanen D.K."/>
        </authorList>
    </citation>
    <scope>NUCLEOTIDE SEQUENCE</scope>
    <source>
        <strain evidence="7">AP01</strain>
        <tissue evidence="7">Mycelium</tissue>
    </source>
</reference>
<keyword evidence="1 4" id="KW-0547">Nucleotide-binding</keyword>
<dbReference type="GO" id="GO:0003723">
    <property type="term" value="F:RNA binding"/>
    <property type="evidence" value="ECO:0007669"/>
    <property type="project" value="UniProtKB-UniRule"/>
</dbReference>
<dbReference type="SUPFAM" id="SSF52540">
    <property type="entry name" value="P-loop containing nucleoside triphosphate hydrolases"/>
    <property type="match status" value="1"/>
</dbReference>
<comment type="similarity">
    <text evidence="4">Belongs to the DEAD box helicase family.</text>
</comment>
<dbReference type="InterPro" id="IPR014001">
    <property type="entry name" value="Helicase_ATP-bd"/>
</dbReference>
<dbReference type="Pfam" id="PF00270">
    <property type="entry name" value="DEAD"/>
    <property type="match status" value="1"/>
</dbReference>
<dbReference type="Gene3D" id="3.40.50.300">
    <property type="entry name" value="P-loop containing nucleotide triphosphate hydrolases"/>
    <property type="match status" value="1"/>
</dbReference>
<keyword evidence="4" id="KW-0347">Helicase</keyword>
<evidence type="ECO:0000313" key="7">
    <source>
        <dbReference type="EMBL" id="KAG5634853.1"/>
    </source>
</evidence>
<feature type="region of interest" description="Disordered" evidence="5">
    <location>
        <begin position="1"/>
        <end position="40"/>
    </location>
</feature>
<gene>
    <name evidence="7" type="ORF">DXG03_005671</name>
</gene>
<comment type="function">
    <text evidence="4">RNA helicase.</text>
</comment>
<dbReference type="GO" id="GO:0003724">
    <property type="term" value="F:RNA helicase activity"/>
    <property type="evidence" value="ECO:0007669"/>
    <property type="project" value="UniProtKB-EC"/>
</dbReference>
<keyword evidence="2 4" id="KW-0378">Hydrolase</keyword>
<dbReference type="OrthoDB" id="193716at2759"/>
<keyword evidence="8" id="KW-1185">Reference proteome</keyword>
<dbReference type="EC" id="3.6.4.13" evidence="4"/>
<reference evidence="7" key="1">
    <citation type="submission" date="2020-07" db="EMBL/GenBank/DDBJ databases">
        <authorList>
            <person name="Nieuwenhuis M."/>
            <person name="Van De Peppel L.J.J."/>
        </authorList>
    </citation>
    <scope>NUCLEOTIDE SEQUENCE</scope>
    <source>
        <strain evidence="7">AP01</strain>
        <tissue evidence="7">Mycelium</tissue>
    </source>
</reference>
<dbReference type="AlphaFoldDB" id="A0A9P7FN08"/>
<sequence length="181" mass="19325">MATRSRRPRTEDSPAMPRATTVGASATGRPSKKLKQTPAPATVIPVQVQAAPQVPAALERAESPTASRHFSDRKFQDANISTQSKAGIEHEFMSDVQAATLDLGLAGKDLLVQAKTGTGKTIAFLLPAIERLLKVKQRLAGISVLVLAPTRELALQIEEEAQILLKHHNGFKVGHVIGGTN</sequence>
<comment type="catalytic activity">
    <reaction evidence="4">
        <text>ATP + H2O = ADP + phosphate + H(+)</text>
        <dbReference type="Rhea" id="RHEA:13065"/>
        <dbReference type="ChEBI" id="CHEBI:15377"/>
        <dbReference type="ChEBI" id="CHEBI:15378"/>
        <dbReference type="ChEBI" id="CHEBI:30616"/>
        <dbReference type="ChEBI" id="CHEBI:43474"/>
        <dbReference type="ChEBI" id="CHEBI:456216"/>
        <dbReference type="EC" id="3.6.4.13"/>
    </reaction>
</comment>
<evidence type="ECO:0000256" key="2">
    <source>
        <dbReference type="ARBA" id="ARBA00022801"/>
    </source>
</evidence>
<dbReference type="InterPro" id="IPR011545">
    <property type="entry name" value="DEAD/DEAH_box_helicase_dom"/>
</dbReference>
<comment type="domain">
    <text evidence="4">The Q motif is unique to and characteristic of the DEAD box family of RNA helicases and controls ATP binding and hydrolysis.</text>
</comment>
<evidence type="ECO:0000256" key="5">
    <source>
        <dbReference type="SAM" id="MobiDB-lite"/>
    </source>
</evidence>
<comment type="caution">
    <text evidence="7">The sequence shown here is derived from an EMBL/GenBank/DDBJ whole genome shotgun (WGS) entry which is preliminary data.</text>
</comment>
<evidence type="ECO:0000256" key="3">
    <source>
        <dbReference type="ARBA" id="ARBA00022840"/>
    </source>
</evidence>
<dbReference type="PROSITE" id="PS51192">
    <property type="entry name" value="HELICASE_ATP_BIND_1"/>
    <property type="match status" value="1"/>
</dbReference>
<dbReference type="GO" id="GO:0005524">
    <property type="term" value="F:ATP binding"/>
    <property type="evidence" value="ECO:0007669"/>
    <property type="project" value="UniProtKB-UniRule"/>
</dbReference>
<organism evidence="7 8">
    <name type="scientific">Asterophora parasitica</name>
    <dbReference type="NCBI Taxonomy" id="117018"/>
    <lineage>
        <taxon>Eukaryota</taxon>
        <taxon>Fungi</taxon>
        <taxon>Dikarya</taxon>
        <taxon>Basidiomycota</taxon>
        <taxon>Agaricomycotina</taxon>
        <taxon>Agaricomycetes</taxon>
        <taxon>Agaricomycetidae</taxon>
        <taxon>Agaricales</taxon>
        <taxon>Tricholomatineae</taxon>
        <taxon>Lyophyllaceae</taxon>
        <taxon>Asterophora</taxon>
    </lineage>
</organism>
<feature type="domain" description="Helicase ATP-binding" evidence="6">
    <location>
        <begin position="101"/>
        <end position="181"/>
    </location>
</feature>
<evidence type="ECO:0000259" key="6">
    <source>
        <dbReference type="PROSITE" id="PS51192"/>
    </source>
</evidence>
<dbReference type="EMBL" id="JABCKV010003534">
    <property type="protein sequence ID" value="KAG5634853.1"/>
    <property type="molecule type" value="Genomic_DNA"/>
</dbReference>
<evidence type="ECO:0000256" key="1">
    <source>
        <dbReference type="ARBA" id="ARBA00022741"/>
    </source>
</evidence>
<dbReference type="InterPro" id="IPR027417">
    <property type="entry name" value="P-loop_NTPase"/>
</dbReference>
<accession>A0A9P7FN08</accession>
<name>A0A9P7FN08_9AGAR</name>
<dbReference type="Proteomes" id="UP000775547">
    <property type="component" value="Unassembled WGS sequence"/>
</dbReference>
<keyword evidence="3 4" id="KW-0067">ATP-binding</keyword>
<dbReference type="PANTHER" id="PTHR24031">
    <property type="entry name" value="RNA HELICASE"/>
    <property type="match status" value="1"/>
</dbReference>
<keyword evidence="4" id="KW-0694">RNA-binding</keyword>
<evidence type="ECO:0000256" key="4">
    <source>
        <dbReference type="RuleBase" id="RU365068"/>
    </source>
</evidence>
<evidence type="ECO:0000313" key="8">
    <source>
        <dbReference type="Proteomes" id="UP000775547"/>
    </source>
</evidence>
<dbReference type="GO" id="GO:0016787">
    <property type="term" value="F:hydrolase activity"/>
    <property type="evidence" value="ECO:0007669"/>
    <property type="project" value="UniProtKB-KW"/>
</dbReference>
<protein>
    <recommendedName>
        <fullName evidence="4">ATP-dependent RNA helicase</fullName>
        <ecNumber evidence="4">3.6.4.13</ecNumber>
    </recommendedName>
</protein>
<proteinExistence type="inferred from homology"/>